<dbReference type="InterPro" id="IPR004843">
    <property type="entry name" value="Calcineurin-like_PHP"/>
</dbReference>
<dbReference type="SUPFAM" id="SSF56300">
    <property type="entry name" value="Metallo-dependent phosphatases"/>
    <property type="match status" value="1"/>
</dbReference>
<protein>
    <submittedName>
        <fullName evidence="3">Phosphohydrolase</fullName>
    </submittedName>
</protein>
<dbReference type="Pfam" id="PF13285">
    <property type="entry name" value="DUF4073"/>
    <property type="match status" value="1"/>
</dbReference>
<dbReference type="Proteomes" id="UP000292693">
    <property type="component" value="Unassembled WGS sequence"/>
</dbReference>
<proteinExistence type="predicted"/>
<feature type="domain" description="DUF4073" evidence="2">
    <location>
        <begin position="247"/>
        <end position="320"/>
    </location>
</feature>
<dbReference type="RefSeq" id="WP_030306031.1">
    <property type="nucleotide sequence ID" value="NZ_CP014485.1"/>
</dbReference>
<dbReference type="GO" id="GO:0016787">
    <property type="term" value="F:hydrolase activity"/>
    <property type="evidence" value="ECO:0007669"/>
    <property type="project" value="UniProtKB-KW"/>
</dbReference>
<dbReference type="InterPro" id="IPR051918">
    <property type="entry name" value="STPP_CPPED1"/>
</dbReference>
<feature type="domain" description="Calcineurin-like phosphoesterase" evidence="1">
    <location>
        <begin position="48"/>
        <end position="242"/>
    </location>
</feature>
<reference evidence="3 4" key="1">
    <citation type="submission" date="2017-12" db="EMBL/GenBank/DDBJ databases">
        <title>Population genomics insights into the ecological differentiation and adaptive evolution in streptomycetes.</title>
        <authorList>
            <person name="Li Y."/>
            <person name="Huang Y."/>
        </authorList>
    </citation>
    <scope>NUCLEOTIDE SEQUENCE [LARGE SCALE GENOMIC DNA]</scope>
    <source>
        <strain evidence="3 4">NBRC 100770</strain>
    </source>
</reference>
<evidence type="ECO:0000313" key="4">
    <source>
        <dbReference type="Proteomes" id="UP000292693"/>
    </source>
</evidence>
<dbReference type="InterPro" id="IPR025142">
    <property type="entry name" value="DUF4073"/>
</dbReference>
<gene>
    <name evidence="3" type="ORF">C0Q92_01150</name>
</gene>
<dbReference type="Pfam" id="PF00149">
    <property type="entry name" value="Metallophos"/>
    <property type="match status" value="1"/>
</dbReference>
<dbReference type="InterPro" id="IPR006311">
    <property type="entry name" value="TAT_signal"/>
</dbReference>
<name>A0A126Y0V0_9ACTN</name>
<keyword evidence="3" id="KW-0378">Hydrolase</keyword>
<comment type="caution">
    <text evidence="3">The sequence shown here is derived from an EMBL/GenBank/DDBJ whole genome shotgun (WGS) entry which is preliminary data.</text>
</comment>
<accession>A0A126Y0V0</accession>
<dbReference type="InterPro" id="IPR029052">
    <property type="entry name" value="Metallo-depent_PP-like"/>
</dbReference>
<dbReference type="PROSITE" id="PS51318">
    <property type="entry name" value="TAT"/>
    <property type="match status" value="1"/>
</dbReference>
<dbReference type="Gene3D" id="3.60.21.10">
    <property type="match status" value="1"/>
</dbReference>
<dbReference type="AlphaFoldDB" id="A0A126Y0V0"/>
<dbReference type="PANTHER" id="PTHR43143">
    <property type="entry name" value="METALLOPHOSPHOESTERASE, CALCINEURIN SUPERFAMILY"/>
    <property type="match status" value="1"/>
</dbReference>
<sequence>MTSPSRRKILTAGGLGLLTVPLGGLAAPQAYGVAGRPATRAPAVALDVISDIQGELADLGRALDSLKGLGDADALVIAGDLVAQGTVAQYEELYAKIAGHPHPDRVLAALGNHEQYNADPFNTQVKRFLEYTGMPDVYSETSAGGLPLLFIGTTAPAVNGTSPPFVTLGRTQLSWLDATLAKHADAPHVLVFSHHVLPGTVSGTTGPDAARFYDQDFVDEDELLTILGGHANVVFFSGHTHWDLGRQDWAARKIVQGGDPRGFHVFNTGMIETLYGPDGKGGEKPLDPAASQGLRVLLDADGRLTVESHDFTRGTIIRSLEL</sequence>
<dbReference type="PANTHER" id="PTHR43143:SF1">
    <property type="entry name" value="SERINE_THREONINE-PROTEIN PHOSPHATASE CPPED1"/>
    <property type="match status" value="1"/>
</dbReference>
<evidence type="ECO:0000313" key="3">
    <source>
        <dbReference type="EMBL" id="RZE30461.1"/>
    </source>
</evidence>
<dbReference type="EMBL" id="PKLL01000001">
    <property type="protein sequence ID" value="RZE30461.1"/>
    <property type="molecule type" value="Genomic_DNA"/>
</dbReference>
<evidence type="ECO:0000259" key="1">
    <source>
        <dbReference type="Pfam" id="PF00149"/>
    </source>
</evidence>
<evidence type="ECO:0000259" key="2">
    <source>
        <dbReference type="Pfam" id="PF13285"/>
    </source>
</evidence>
<organism evidence="3 4">
    <name type="scientific">Streptomyces albidoflavus</name>
    <dbReference type="NCBI Taxonomy" id="1886"/>
    <lineage>
        <taxon>Bacteria</taxon>
        <taxon>Bacillati</taxon>
        <taxon>Actinomycetota</taxon>
        <taxon>Actinomycetes</taxon>
        <taxon>Kitasatosporales</taxon>
        <taxon>Streptomycetaceae</taxon>
        <taxon>Streptomyces</taxon>
        <taxon>Streptomyces albidoflavus group</taxon>
    </lineage>
</organism>